<keyword evidence="3" id="KW-1185">Reference proteome</keyword>
<evidence type="ECO:0000313" key="2">
    <source>
        <dbReference type="EMBL" id="MBE7324503.1"/>
    </source>
</evidence>
<feature type="domain" description="PD-(D/E)XK nuclease-like" evidence="1">
    <location>
        <begin position="33"/>
        <end position="309"/>
    </location>
</feature>
<dbReference type="Proteomes" id="UP000756387">
    <property type="component" value="Unassembled WGS sequence"/>
</dbReference>
<dbReference type="Pfam" id="PF20796">
    <property type="entry name" value="PDDEXK_13"/>
    <property type="match status" value="1"/>
</dbReference>
<sequence>MKLLRPGLPVDPAPAMDPAWDSSDVRPVKEAARIARYRRHQSWYREHVLRARPGRFRTYPTLGSYLHEEDVARDPSLNFLTAEAEAHAEERAAQVKKENGALDPVRLRRNMLSSMPLCFNLFGSMRGEPAFLTLVQRVFDPTATAITDVVCEYAPPPRDHLNDRTAFDAVIFYETAAGPRFVGIETKYTEPFSQKKYDTPRYREVTEASGWFANPASAPDALKGSTSNQLWRNMMLAASMELRGEHGTGSVAVVALADDRGADAAVSVLREHLSSQDRLVHVSLERIVEAAEGIDDLAEWAAAFRLRYLP</sequence>
<evidence type="ECO:0000259" key="1">
    <source>
        <dbReference type="Pfam" id="PF20796"/>
    </source>
</evidence>
<evidence type="ECO:0000313" key="3">
    <source>
        <dbReference type="Proteomes" id="UP000756387"/>
    </source>
</evidence>
<dbReference type="InterPro" id="IPR048822">
    <property type="entry name" value="PDDEXK_13"/>
</dbReference>
<protein>
    <recommendedName>
        <fullName evidence="1">PD-(D/E)XK nuclease-like domain-containing protein</fullName>
    </recommendedName>
</protein>
<proteinExistence type="predicted"/>
<gene>
    <name evidence="2" type="ORF">IEQ44_07545</name>
</gene>
<reference evidence="2 3" key="1">
    <citation type="submission" date="2020-10" db="EMBL/GenBank/DDBJ databases">
        <title>Nocardioides sp. isolated from sludge.</title>
        <authorList>
            <person name="Zhang X."/>
        </authorList>
    </citation>
    <scope>NUCLEOTIDE SEQUENCE [LARGE SCALE GENOMIC DNA]</scope>
    <source>
        <strain evidence="2 3">Y6</strain>
    </source>
</reference>
<dbReference type="RefSeq" id="WP_193637845.1">
    <property type="nucleotide sequence ID" value="NZ_JADCSA010000006.1"/>
</dbReference>
<name>A0ABR9RSE8_9ACTN</name>
<comment type="caution">
    <text evidence="2">The sequence shown here is derived from an EMBL/GenBank/DDBJ whole genome shotgun (WGS) entry which is preliminary data.</text>
</comment>
<accession>A0ABR9RSE8</accession>
<organism evidence="2 3">
    <name type="scientific">Nocardioides malaquae</name>
    <dbReference type="NCBI Taxonomy" id="2773426"/>
    <lineage>
        <taxon>Bacteria</taxon>
        <taxon>Bacillati</taxon>
        <taxon>Actinomycetota</taxon>
        <taxon>Actinomycetes</taxon>
        <taxon>Propionibacteriales</taxon>
        <taxon>Nocardioidaceae</taxon>
        <taxon>Nocardioides</taxon>
    </lineage>
</organism>
<dbReference type="EMBL" id="JADCSA010000006">
    <property type="protein sequence ID" value="MBE7324503.1"/>
    <property type="molecule type" value="Genomic_DNA"/>
</dbReference>